<feature type="compositionally biased region" description="Polar residues" evidence="1">
    <location>
        <begin position="312"/>
        <end position="325"/>
    </location>
</feature>
<evidence type="ECO:0000313" key="2">
    <source>
        <dbReference type="EMBL" id="PKU66302.1"/>
    </source>
</evidence>
<proteinExistence type="predicted"/>
<keyword evidence="3" id="KW-1185">Reference proteome</keyword>
<feature type="region of interest" description="Disordered" evidence="1">
    <location>
        <begin position="312"/>
        <end position="336"/>
    </location>
</feature>
<reference evidence="2 3" key="1">
    <citation type="journal article" date="2016" name="Sci. Rep.">
        <title>The Dendrobium catenatum Lindl. genome sequence provides insights into polysaccharide synthase, floral development and adaptive evolution.</title>
        <authorList>
            <person name="Zhang G.Q."/>
            <person name="Xu Q."/>
            <person name="Bian C."/>
            <person name="Tsai W.C."/>
            <person name="Yeh C.M."/>
            <person name="Liu K.W."/>
            <person name="Yoshida K."/>
            <person name="Zhang L.S."/>
            <person name="Chang S.B."/>
            <person name="Chen F."/>
            <person name="Shi Y."/>
            <person name="Su Y.Y."/>
            <person name="Zhang Y.Q."/>
            <person name="Chen L.J."/>
            <person name="Yin Y."/>
            <person name="Lin M."/>
            <person name="Huang H."/>
            <person name="Deng H."/>
            <person name="Wang Z.W."/>
            <person name="Zhu S.L."/>
            <person name="Zhao X."/>
            <person name="Deng C."/>
            <person name="Niu S.C."/>
            <person name="Huang J."/>
            <person name="Wang M."/>
            <person name="Liu G.H."/>
            <person name="Yang H.J."/>
            <person name="Xiao X.J."/>
            <person name="Hsiao Y.Y."/>
            <person name="Wu W.L."/>
            <person name="Chen Y.Y."/>
            <person name="Mitsuda N."/>
            <person name="Ohme-Takagi M."/>
            <person name="Luo Y.B."/>
            <person name="Van de Peer Y."/>
            <person name="Liu Z.J."/>
        </authorList>
    </citation>
    <scope>NUCLEOTIDE SEQUENCE [LARGE SCALE GENOMIC DNA]</scope>
    <source>
        <tissue evidence="2">The whole plant</tissue>
    </source>
</reference>
<accession>A0A2I0VSC6</accession>
<dbReference type="AlphaFoldDB" id="A0A2I0VSC6"/>
<dbReference type="Proteomes" id="UP000233837">
    <property type="component" value="Unassembled WGS sequence"/>
</dbReference>
<organism evidence="2 3">
    <name type="scientific">Dendrobium catenatum</name>
    <dbReference type="NCBI Taxonomy" id="906689"/>
    <lineage>
        <taxon>Eukaryota</taxon>
        <taxon>Viridiplantae</taxon>
        <taxon>Streptophyta</taxon>
        <taxon>Embryophyta</taxon>
        <taxon>Tracheophyta</taxon>
        <taxon>Spermatophyta</taxon>
        <taxon>Magnoliopsida</taxon>
        <taxon>Liliopsida</taxon>
        <taxon>Asparagales</taxon>
        <taxon>Orchidaceae</taxon>
        <taxon>Epidendroideae</taxon>
        <taxon>Malaxideae</taxon>
        <taxon>Dendrobiinae</taxon>
        <taxon>Dendrobium</taxon>
    </lineage>
</organism>
<dbReference type="EMBL" id="KZ503283">
    <property type="protein sequence ID" value="PKU66302.1"/>
    <property type="molecule type" value="Genomic_DNA"/>
</dbReference>
<evidence type="ECO:0000313" key="3">
    <source>
        <dbReference type="Proteomes" id="UP000233837"/>
    </source>
</evidence>
<protein>
    <submittedName>
        <fullName evidence="2">Uncharacterized protein</fullName>
    </submittedName>
</protein>
<evidence type="ECO:0000256" key="1">
    <source>
        <dbReference type="SAM" id="MobiDB-lite"/>
    </source>
</evidence>
<sequence>MSVDDRRCFAGDCPLVGKASSLTKMDNNINIRQGQYKDLCNNSFSSNHVLVAGNSNVPDSGNGASSLNFLNRLHSGNSNRQGALVINENSNPIPKTNCFVEGKGKGIIHLDNSVTPKKLKLSSTTLDSNTSSSGMMIFVNRFVNSNAIPGLRRSNCIPSTEVNPAHDNSNNNFLKGPNQIEIQNSGDAESMSIVNCENTTLVSEIRISEGNLGEDFENSNPVFHSNKYSLLNALQDEGNNEIPLINQKVENLEEGEILDKVDDCLVIVVADSSLCNNEDKAVSSNFKSNSKGSLHSHKIKLAKEMKFLGPLNSSTRMTRNSSIKTKSGGISPFKSK</sequence>
<name>A0A2I0VSC6_9ASPA</name>
<reference evidence="2 3" key="2">
    <citation type="journal article" date="2017" name="Nature">
        <title>The Apostasia genome and the evolution of orchids.</title>
        <authorList>
            <person name="Zhang G.Q."/>
            <person name="Liu K.W."/>
            <person name="Li Z."/>
            <person name="Lohaus R."/>
            <person name="Hsiao Y.Y."/>
            <person name="Niu S.C."/>
            <person name="Wang J.Y."/>
            <person name="Lin Y.C."/>
            <person name="Xu Q."/>
            <person name="Chen L.J."/>
            <person name="Yoshida K."/>
            <person name="Fujiwara S."/>
            <person name="Wang Z.W."/>
            <person name="Zhang Y.Q."/>
            <person name="Mitsuda N."/>
            <person name="Wang M."/>
            <person name="Liu G.H."/>
            <person name="Pecoraro L."/>
            <person name="Huang H.X."/>
            <person name="Xiao X.J."/>
            <person name="Lin M."/>
            <person name="Wu X.Y."/>
            <person name="Wu W.L."/>
            <person name="Chen Y.Y."/>
            <person name="Chang S.B."/>
            <person name="Sakamoto S."/>
            <person name="Ohme-Takagi M."/>
            <person name="Yagi M."/>
            <person name="Zeng S.J."/>
            <person name="Shen C.Y."/>
            <person name="Yeh C.M."/>
            <person name="Luo Y.B."/>
            <person name="Tsai W.C."/>
            <person name="Van de Peer Y."/>
            <person name="Liu Z.J."/>
        </authorList>
    </citation>
    <scope>NUCLEOTIDE SEQUENCE [LARGE SCALE GENOMIC DNA]</scope>
    <source>
        <tissue evidence="2">The whole plant</tissue>
    </source>
</reference>
<gene>
    <name evidence="2" type="ORF">MA16_Dca027159</name>
</gene>